<evidence type="ECO:0000313" key="1">
    <source>
        <dbReference type="EMBL" id="OBX76268.1"/>
    </source>
</evidence>
<dbReference type="Proteomes" id="UP000092508">
    <property type="component" value="Unassembled WGS sequence"/>
</dbReference>
<accession>A0A1B8QAF5</accession>
<dbReference type="PROSITE" id="PS51257">
    <property type="entry name" value="PROKAR_LIPOPROTEIN"/>
    <property type="match status" value="1"/>
</dbReference>
<comment type="caution">
    <text evidence="1">The sequence shown here is derived from an EMBL/GenBank/DDBJ whole genome shotgun (WGS) entry which is preliminary data.</text>
</comment>
<organism evidence="1 2">
    <name type="scientific">Faucicola atlantae</name>
    <dbReference type="NCBI Taxonomy" id="34059"/>
    <lineage>
        <taxon>Bacteria</taxon>
        <taxon>Pseudomonadati</taxon>
        <taxon>Pseudomonadota</taxon>
        <taxon>Gammaproteobacteria</taxon>
        <taxon>Moraxellales</taxon>
        <taxon>Moraxellaceae</taxon>
        <taxon>Faucicola</taxon>
    </lineage>
</organism>
<sequence>MFNKLAVTVLSVIGLLGCTSQSQKLAMPKGNWQMVNPTGFIPPNTEVFQEPQPKNIELVEHLINAYAQTQDQTLSTTFKPQAGENNGVTP</sequence>
<gene>
    <name evidence="1" type="ORF">A9308_09030</name>
</gene>
<dbReference type="RefSeq" id="WP_067237891.1">
    <property type="nucleotide sequence ID" value="NZ_LZMZ01000032.1"/>
</dbReference>
<reference evidence="1 2" key="1">
    <citation type="submission" date="2016-06" db="EMBL/GenBank/DDBJ databases">
        <title>Draft genome of Moraxella atlantae CCUG 66109.</title>
        <authorList>
            <person name="Salva-Serra F."/>
            <person name="Engstrom-Jakobsson H."/>
            <person name="Thorell K."/>
            <person name="Gonzales-Siles L."/>
            <person name="Karlsson R."/>
            <person name="Boulund F."/>
            <person name="Engstrand L."/>
            <person name="Kristiansson E."/>
            <person name="Moore E."/>
        </authorList>
    </citation>
    <scope>NUCLEOTIDE SEQUENCE [LARGE SCALE GENOMIC DNA]</scope>
    <source>
        <strain evidence="1 2">CCUG 66109</strain>
    </source>
</reference>
<dbReference type="AlphaFoldDB" id="A0A1B8QAF5"/>
<dbReference type="STRING" id="34059.A9308_09030"/>
<proteinExistence type="predicted"/>
<name>A0A1B8QAF5_9GAMM</name>
<dbReference type="EMBL" id="LZMZ01000032">
    <property type="protein sequence ID" value="OBX76268.1"/>
    <property type="molecule type" value="Genomic_DNA"/>
</dbReference>
<evidence type="ECO:0000313" key="2">
    <source>
        <dbReference type="Proteomes" id="UP000092508"/>
    </source>
</evidence>
<protein>
    <submittedName>
        <fullName evidence="1">Uncharacterized protein</fullName>
    </submittedName>
</protein>